<dbReference type="Pfam" id="PF01636">
    <property type="entry name" value="APH"/>
    <property type="match status" value="1"/>
</dbReference>
<feature type="region of interest" description="Disordered" evidence="1">
    <location>
        <begin position="341"/>
        <end position="372"/>
    </location>
</feature>
<accession>A0A366KDA2</accession>
<feature type="compositionally biased region" description="Basic and acidic residues" evidence="1">
    <location>
        <begin position="515"/>
        <end position="526"/>
    </location>
</feature>
<reference evidence="3 4" key="1">
    <citation type="submission" date="2017-10" db="EMBL/GenBank/DDBJ databases">
        <title>Bifidobacterium xylocopum sp. nov. and Bifidobacterium aemilianum sp. nov., from the carpenter bee (Xylocopa violacea) digestive tract.</title>
        <authorList>
            <person name="Alberoni D."/>
            <person name="Baffoni L."/>
            <person name="Di Gioia D."/>
            <person name="Gaggia F."/>
            <person name="Biavati B."/>
        </authorList>
    </citation>
    <scope>NUCLEOTIDE SEQUENCE [LARGE SCALE GENOMIC DNA]</scope>
    <source>
        <strain evidence="3 4">XV2</strain>
    </source>
</reference>
<comment type="caution">
    <text evidence="3">The sequence shown here is derived from an EMBL/GenBank/DDBJ whole genome shotgun (WGS) entry which is preliminary data.</text>
</comment>
<feature type="region of interest" description="Disordered" evidence="1">
    <location>
        <begin position="469"/>
        <end position="573"/>
    </location>
</feature>
<evidence type="ECO:0000313" key="4">
    <source>
        <dbReference type="Proteomes" id="UP000252345"/>
    </source>
</evidence>
<feature type="domain" description="Aminoglycoside phosphotransferase" evidence="2">
    <location>
        <begin position="97"/>
        <end position="247"/>
    </location>
</feature>
<dbReference type="InterPro" id="IPR011009">
    <property type="entry name" value="Kinase-like_dom_sf"/>
</dbReference>
<dbReference type="OrthoDB" id="3239865at2"/>
<sequence>MPDAYFTGARASDQVGPRDEAEGIDCAIVQNASGRLYDIWATSSERGKARLDKRVKAAEALEDVRGMRALGFGVEQVVRYQDGSNPKGPTGDVAVAIMAHSPGHTRSLKLLTADECSAVGTAIGAVHRIDPAALRERFYPAYSTRQIAGQLKAWISNLRKAGHVPREITDSWSRIVRTEGLWSFETCMVHGGYTDGDFLFTDSGLSAIHNWQGMQVNDPARDLAWIFAKLDQAGRDAVVASYGRMRGSHLDDLIMLRANLWLQMEQVGDFILALDRADNERIIRFKAQVEHLAQQLADSLPKTYAPAIPGGTGTGNASAEDDAPSTVTVGTLLDADRRVEADESAGISKPSAPASPARPTQEETDATVIRPAYKRVKDADLAGIQGAGAPTGRHAAVRPPTLPDMTGSHLHLQAGSGEPGATAASGVDGEARTGRHSAQARKSAEAEPSPTSTRTEAIDLARMKELALAQAERSRQRHHDNGGPFGQETADDAEREPPGLTDDGRGADQEAETIVIERSRATDSAHTRTSALAGSGTDVRSDRPGEESAPDSHADPIGGDAADANSGTGTAGE</sequence>
<keyword evidence="3" id="KW-0808">Transferase</keyword>
<dbReference type="EMBL" id="PDCH01000011">
    <property type="protein sequence ID" value="RBP99083.1"/>
    <property type="molecule type" value="Genomic_DNA"/>
</dbReference>
<protein>
    <submittedName>
        <fullName evidence="3">Aminoglycoside phosphotransferase</fullName>
    </submittedName>
</protein>
<dbReference type="SUPFAM" id="SSF56112">
    <property type="entry name" value="Protein kinase-like (PK-like)"/>
    <property type="match status" value="1"/>
</dbReference>
<feature type="region of interest" description="Disordered" evidence="1">
    <location>
        <begin position="384"/>
        <end position="457"/>
    </location>
</feature>
<dbReference type="GO" id="GO:0016740">
    <property type="term" value="F:transferase activity"/>
    <property type="evidence" value="ECO:0007669"/>
    <property type="project" value="UniProtKB-KW"/>
</dbReference>
<evidence type="ECO:0000313" key="3">
    <source>
        <dbReference type="EMBL" id="RBP99083.1"/>
    </source>
</evidence>
<name>A0A366KDA2_9BIFI</name>
<proteinExistence type="predicted"/>
<gene>
    <name evidence="3" type="ORF">CRD59_05805</name>
</gene>
<dbReference type="AlphaFoldDB" id="A0A366KDA2"/>
<organism evidence="3 4">
    <name type="scientific">Bifidobacterium xylocopae</name>
    <dbReference type="NCBI Taxonomy" id="2493119"/>
    <lineage>
        <taxon>Bacteria</taxon>
        <taxon>Bacillati</taxon>
        <taxon>Actinomycetota</taxon>
        <taxon>Actinomycetes</taxon>
        <taxon>Bifidobacteriales</taxon>
        <taxon>Bifidobacteriaceae</taxon>
        <taxon>Bifidobacterium</taxon>
    </lineage>
</organism>
<evidence type="ECO:0000259" key="2">
    <source>
        <dbReference type="Pfam" id="PF01636"/>
    </source>
</evidence>
<evidence type="ECO:0000256" key="1">
    <source>
        <dbReference type="SAM" id="MobiDB-lite"/>
    </source>
</evidence>
<dbReference type="InterPro" id="IPR002575">
    <property type="entry name" value="Aminoglycoside_PTrfase"/>
</dbReference>
<feature type="compositionally biased region" description="Basic and acidic residues" evidence="1">
    <location>
        <begin position="539"/>
        <end position="554"/>
    </location>
</feature>
<feature type="compositionally biased region" description="Low complexity" evidence="1">
    <location>
        <begin position="344"/>
        <end position="359"/>
    </location>
</feature>
<keyword evidence="4" id="KW-1185">Reference proteome</keyword>
<dbReference type="Proteomes" id="UP000252345">
    <property type="component" value="Unassembled WGS sequence"/>
</dbReference>
<dbReference type="Gene3D" id="3.90.1200.10">
    <property type="match status" value="1"/>
</dbReference>